<reference evidence="1" key="2">
    <citation type="submission" date="2022-01" db="EMBL/GenBank/DDBJ databases">
        <authorList>
            <person name="Yamashiro T."/>
            <person name="Shiraishi A."/>
            <person name="Satake H."/>
            <person name="Nakayama K."/>
        </authorList>
    </citation>
    <scope>NUCLEOTIDE SEQUENCE</scope>
</reference>
<proteinExistence type="predicted"/>
<protein>
    <recommendedName>
        <fullName evidence="3">Reverse transcriptase domain-containing protein</fullName>
    </recommendedName>
</protein>
<sequence>MEEVSLLELTPTQMILELADRSTTSPSVLRGASTLSLDPILSTSAPSLTPVEEGDFILEEIEACLTNDSIPPGIDDDDFNPGRETFFYREVIKR</sequence>
<dbReference type="EMBL" id="BQNB010017625">
    <property type="protein sequence ID" value="GJT65352.1"/>
    <property type="molecule type" value="Genomic_DNA"/>
</dbReference>
<keyword evidence="2" id="KW-1185">Reference proteome</keyword>
<evidence type="ECO:0000313" key="1">
    <source>
        <dbReference type="EMBL" id="GJT65352.1"/>
    </source>
</evidence>
<accession>A0ABQ5FRR3</accession>
<gene>
    <name evidence="1" type="ORF">Tco_1016832</name>
</gene>
<comment type="caution">
    <text evidence="1">The sequence shown here is derived from an EMBL/GenBank/DDBJ whole genome shotgun (WGS) entry which is preliminary data.</text>
</comment>
<name>A0ABQ5FRR3_9ASTR</name>
<evidence type="ECO:0008006" key="3">
    <source>
        <dbReference type="Google" id="ProtNLM"/>
    </source>
</evidence>
<organism evidence="1 2">
    <name type="scientific">Tanacetum coccineum</name>
    <dbReference type="NCBI Taxonomy" id="301880"/>
    <lineage>
        <taxon>Eukaryota</taxon>
        <taxon>Viridiplantae</taxon>
        <taxon>Streptophyta</taxon>
        <taxon>Embryophyta</taxon>
        <taxon>Tracheophyta</taxon>
        <taxon>Spermatophyta</taxon>
        <taxon>Magnoliopsida</taxon>
        <taxon>eudicotyledons</taxon>
        <taxon>Gunneridae</taxon>
        <taxon>Pentapetalae</taxon>
        <taxon>asterids</taxon>
        <taxon>campanulids</taxon>
        <taxon>Asterales</taxon>
        <taxon>Asteraceae</taxon>
        <taxon>Asteroideae</taxon>
        <taxon>Anthemideae</taxon>
        <taxon>Anthemidinae</taxon>
        <taxon>Tanacetum</taxon>
    </lineage>
</organism>
<dbReference type="Proteomes" id="UP001151760">
    <property type="component" value="Unassembled WGS sequence"/>
</dbReference>
<reference evidence="1" key="1">
    <citation type="journal article" date="2022" name="Int. J. Mol. Sci.">
        <title>Draft Genome of Tanacetum Coccineum: Genomic Comparison of Closely Related Tanacetum-Family Plants.</title>
        <authorList>
            <person name="Yamashiro T."/>
            <person name="Shiraishi A."/>
            <person name="Nakayama K."/>
            <person name="Satake H."/>
        </authorList>
    </citation>
    <scope>NUCLEOTIDE SEQUENCE</scope>
</reference>
<evidence type="ECO:0000313" key="2">
    <source>
        <dbReference type="Proteomes" id="UP001151760"/>
    </source>
</evidence>